<name>A0A1G8WBE9_9ACTN</name>
<dbReference type="Pfam" id="PF25967">
    <property type="entry name" value="RND-MFP_C"/>
    <property type="match status" value="1"/>
</dbReference>
<dbReference type="Gene3D" id="2.40.50.100">
    <property type="match status" value="1"/>
</dbReference>
<evidence type="ECO:0000256" key="4">
    <source>
        <dbReference type="SAM" id="MobiDB-lite"/>
    </source>
</evidence>
<dbReference type="RefSeq" id="WP_090761018.1">
    <property type="nucleotide sequence ID" value="NZ_FNFB01000003.1"/>
</dbReference>
<keyword evidence="8" id="KW-1185">Reference proteome</keyword>
<reference evidence="7 8" key="1">
    <citation type="submission" date="2016-10" db="EMBL/GenBank/DDBJ databases">
        <authorList>
            <person name="de Groot N.N."/>
        </authorList>
    </citation>
    <scope>NUCLEOTIDE SEQUENCE [LARGE SCALE GENOMIC DNA]</scope>
    <source>
        <strain evidence="7 8">CGMCC 4.5681</strain>
    </source>
</reference>
<evidence type="ECO:0000256" key="2">
    <source>
        <dbReference type="ARBA" id="ARBA00009477"/>
    </source>
</evidence>
<dbReference type="Proteomes" id="UP000198683">
    <property type="component" value="Unassembled WGS sequence"/>
</dbReference>
<dbReference type="SUPFAM" id="SSF111369">
    <property type="entry name" value="HlyD-like secretion proteins"/>
    <property type="match status" value="2"/>
</dbReference>
<comment type="similarity">
    <text evidence="2">Belongs to the membrane fusion protein (MFP) (TC 8.A.1) family.</text>
</comment>
<dbReference type="InterPro" id="IPR058792">
    <property type="entry name" value="Beta-barrel_RND_2"/>
</dbReference>
<feature type="compositionally biased region" description="Gly residues" evidence="4">
    <location>
        <begin position="311"/>
        <end position="326"/>
    </location>
</feature>
<dbReference type="InterPro" id="IPR006143">
    <property type="entry name" value="RND_pump_MFP"/>
</dbReference>
<dbReference type="GO" id="GO:0030313">
    <property type="term" value="C:cell envelope"/>
    <property type="evidence" value="ECO:0007669"/>
    <property type="project" value="UniProtKB-SubCell"/>
</dbReference>
<dbReference type="GO" id="GO:0016020">
    <property type="term" value="C:membrane"/>
    <property type="evidence" value="ECO:0007669"/>
    <property type="project" value="InterPro"/>
</dbReference>
<dbReference type="Pfam" id="PF25954">
    <property type="entry name" value="Beta-barrel_RND_2"/>
    <property type="match status" value="1"/>
</dbReference>
<dbReference type="PANTHER" id="PTHR32347">
    <property type="entry name" value="EFFLUX SYSTEM COMPONENT YKNX-RELATED"/>
    <property type="match status" value="1"/>
</dbReference>
<feature type="compositionally biased region" description="Polar residues" evidence="4">
    <location>
        <begin position="116"/>
        <end position="125"/>
    </location>
</feature>
<dbReference type="EMBL" id="FNFB01000003">
    <property type="protein sequence ID" value="SDJ75609.1"/>
    <property type="molecule type" value="Genomic_DNA"/>
</dbReference>
<dbReference type="NCBIfam" id="TIGR01730">
    <property type="entry name" value="RND_mfp"/>
    <property type="match status" value="1"/>
</dbReference>
<organism evidence="7 8">
    <name type="scientific">Nonomuraea maritima</name>
    <dbReference type="NCBI Taxonomy" id="683260"/>
    <lineage>
        <taxon>Bacteria</taxon>
        <taxon>Bacillati</taxon>
        <taxon>Actinomycetota</taxon>
        <taxon>Actinomycetes</taxon>
        <taxon>Streptosporangiales</taxon>
        <taxon>Streptosporangiaceae</taxon>
        <taxon>Nonomuraea</taxon>
    </lineage>
</organism>
<dbReference type="AlphaFoldDB" id="A0A1G8WBE9"/>
<feature type="compositionally biased region" description="Low complexity" evidence="4">
    <location>
        <begin position="210"/>
        <end position="224"/>
    </location>
</feature>
<evidence type="ECO:0000259" key="6">
    <source>
        <dbReference type="Pfam" id="PF25967"/>
    </source>
</evidence>
<feature type="compositionally biased region" description="Gly residues" evidence="4">
    <location>
        <begin position="356"/>
        <end position="380"/>
    </location>
</feature>
<evidence type="ECO:0000313" key="7">
    <source>
        <dbReference type="EMBL" id="SDJ75609.1"/>
    </source>
</evidence>
<dbReference type="STRING" id="683260.SAMN05421874_10392"/>
<dbReference type="Gene3D" id="2.40.30.170">
    <property type="match status" value="1"/>
</dbReference>
<evidence type="ECO:0000256" key="3">
    <source>
        <dbReference type="ARBA" id="ARBA00023054"/>
    </source>
</evidence>
<accession>A0A1G8WBE9</accession>
<dbReference type="InterPro" id="IPR050465">
    <property type="entry name" value="UPF0194_transport"/>
</dbReference>
<comment type="subcellular location">
    <subcellularLocation>
        <location evidence="1">Cell envelope</location>
    </subcellularLocation>
</comment>
<proteinExistence type="inferred from homology"/>
<feature type="compositionally biased region" description="Low complexity" evidence="4">
    <location>
        <begin position="142"/>
        <end position="153"/>
    </location>
</feature>
<gene>
    <name evidence="7" type="ORF">SAMN05421874_10392</name>
</gene>
<evidence type="ECO:0000259" key="5">
    <source>
        <dbReference type="Pfam" id="PF25954"/>
    </source>
</evidence>
<dbReference type="OrthoDB" id="3286702at2"/>
<feature type="domain" description="Multidrug resistance protein MdtA-like C-terminal permuted SH3" evidence="6">
    <location>
        <begin position="538"/>
        <end position="596"/>
    </location>
</feature>
<dbReference type="InterPro" id="IPR058627">
    <property type="entry name" value="MdtA-like_C"/>
</dbReference>
<feature type="compositionally biased region" description="Low complexity" evidence="4">
    <location>
        <begin position="287"/>
        <end position="303"/>
    </location>
</feature>
<evidence type="ECO:0000256" key="1">
    <source>
        <dbReference type="ARBA" id="ARBA00004196"/>
    </source>
</evidence>
<feature type="domain" description="CusB-like beta-barrel" evidence="5">
    <location>
        <begin position="458"/>
        <end position="533"/>
    </location>
</feature>
<feature type="region of interest" description="Disordered" evidence="4">
    <location>
        <begin position="111"/>
        <end position="399"/>
    </location>
</feature>
<keyword evidence="3" id="KW-0175">Coiled coil</keyword>
<dbReference type="Gene3D" id="2.40.420.20">
    <property type="match status" value="1"/>
</dbReference>
<protein>
    <submittedName>
        <fullName evidence="7">RND family efflux transporter, MFP subunit</fullName>
    </submittedName>
</protein>
<evidence type="ECO:0000313" key="8">
    <source>
        <dbReference type="Proteomes" id="UP000198683"/>
    </source>
</evidence>
<sequence length="610" mass="59442">MRPTIAVGGLAVAVLVGGTGLALALRDDAPPAVQVRLAAVQRGAVTAEVSAAGSTLDGTRRDLAFGSAGTVTKVYVKVGSKVKKGQVLARVDSRAAREAYEAAQADLSAAEEARSDLSTATNSRPNPARGDLSTAGKAQGDRSSSAAASSRSSTAGVPPTCVPARGNAPSATDGPSEAGADSDARSHGAGVRPAEAGAGGGEFGPPGPSSPVASPTASPTPTATARHRTSHEPTAMPTPTGGSFTPRPGSGWDHGGSPRPTATTHPHPHPHPTATPTSEPGDPEPQPTVTVTVTATATVTVTAPAPPATGPSGGHEGGSPSGGPDAGGTPSPRATGGATASPRPGRPTPGASGACAGSGGGGGGGQHSYAGAGRGSGGATGARTDTAGPGRAGVGSAEQAAASVERAEAAVEEAADAVRGTRIVAPAAGTVLSVAGGVGDAAGTGAFIGLGNLNELQVQAMVTESDVNRLKLGQKAQITLATRGDEQHAGTVTAIAPNATVDGRLVRYAVTLAFDDPPKGLMLGQTASVTITTDEAMDAVYVPAAAVRRRPDGTQVVTVRSGGRDTAKVVETGVHGDQYVEVVSGLSESDRVVMPGGASGEFPDGTWPGA</sequence>
<dbReference type="GO" id="GO:0022857">
    <property type="term" value="F:transmembrane transporter activity"/>
    <property type="evidence" value="ECO:0007669"/>
    <property type="project" value="InterPro"/>
</dbReference>